<sequence>MMNQAIQPDPNRKPTHPGAILREVVLPELKISQAALAEKLNLSPRMFANIIHERRSINAEVAISLETHCGSTAEQWLRMQMVHDLWNARRASQL</sequence>
<organism evidence="3 4">
    <name type="scientific">Undibacterium curvum</name>
    <dbReference type="NCBI Taxonomy" id="2762294"/>
    <lineage>
        <taxon>Bacteria</taxon>
        <taxon>Pseudomonadati</taxon>
        <taxon>Pseudomonadota</taxon>
        <taxon>Betaproteobacteria</taxon>
        <taxon>Burkholderiales</taxon>
        <taxon>Oxalobacteraceae</taxon>
        <taxon>Undibacterium</taxon>
    </lineage>
</organism>
<dbReference type="PANTHER" id="PTHR36924">
    <property type="entry name" value="ANTITOXIN HIGA-1"/>
    <property type="match status" value="1"/>
</dbReference>
<dbReference type="NCBIfam" id="TIGR02607">
    <property type="entry name" value="antidote_HigA"/>
    <property type="match status" value="1"/>
</dbReference>
<gene>
    <name evidence="3" type="ORF">H8K43_02785</name>
</gene>
<proteinExistence type="predicted"/>
<dbReference type="InterPro" id="IPR001387">
    <property type="entry name" value="Cro/C1-type_HTH"/>
</dbReference>
<keyword evidence="1" id="KW-0238">DNA-binding</keyword>
<name>A0ABR7A102_9BURK</name>
<dbReference type="RefSeq" id="WP_186902442.1">
    <property type="nucleotide sequence ID" value="NZ_JACOGD010000001.1"/>
</dbReference>
<evidence type="ECO:0000259" key="2">
    <source>
        <dbReference type="PROSITE" id="PS50943"/>
    </source>
</evidence>
<dbReference type="PROSITE" id="PS50943">
    <property type="entry name" value="HTH_CROC1"/>
    <property type="match status" value="1"/>
</dbReference>
<evidence type="ECO:0000313" key="4">
    <source>
        <dbReference type="Proteomes" id="UP000654304"/>
    </source>
</evidence>
<protein>
    <submittedName>
        <fullName evidence="3">HigA family addiction module antidote protein</fullName>
    </submittedName>
</protein>
<keyword evidence="4" id="KW-1185">Reference proteome</keyword>
<feature type="domain" description="HTH cro/C1-type" evidence="2">
    <location>
        <begin position="28"/>
        <end position="76"/>
    </location>
</feature>
<accession>A0ABR7A102</accession>
<dbReference type="InterPro" id="IPR010982">
    <property type="entry name" value="Lambda_DNA-bd_dom_sf"/>
</dbReference>
<evidence type="ECO:0000313" key="3">
    <source>
        <dbReference type="EMBL" id="MBC3930587.1"/>
    </source>
</evidence>
<dbReference type="CDD" id="cd00093">
    <property type="entry name" value="HTH_XRE"/>
    <property type="match status" value="1"/>
</dbReference>
<reference evidence="3 4" key="1">
    <citation type="submission" date="2020-08" db="EMBL/GenBank/DDBJ databases">
        <title>Novel species isolated from subtropical streams in China.</title>
        <authorList>
            <person name="Lu H."/>
        </authorList>
    </citation>
    <scope>NUCLEOTIDE SEQUENCE [LARGE SCALE GENOMIC DNA]</scope>
    <source>
        <strain evidence="3 4">CY22W</strain>
    </source>
</reference>
<comment type="caution">
    <text evidence="3">The sequence shown here is derived from an EMBL/GenBank/DDBJ whole genome shotgun (WGS) entry which is preliminary data.</text>
</comment>
<dbReference type="SUPFAM" id="SSF47413">
    <property type="entry name" value="lambda repressor-like DNA-binding domains"/>
    <property type="match status" value="1"/>
</dbReference>
<evidence type="ECO:0000256" key="1">
    <source>
        <dbReference type="ARBA" id="ARBA00023125"/>
    </source>
</evidence>
<dbReference type="Gene3D" id="1.10.260.40">
    <property type="entry name" value="lambda repressor-like DNA-binding domains"/>
    <property type="match status" value="1"/>
</dbReference>
<dbReference type="PANTHER" id="PTHR36924:SF1">
    <property type="entry name" value="ANTITOXIN HIGA-1"/>
    <property type="match status" value="1"/>
</dbReference>
<dbReference type="EMBL" id="JACOGD010000001">
    <property type="protein sequence ID" value="MBC3930587.1"/>
    <property type="molecule type" value="Genomic_DNA"/>
</dbReference>
<dbReference type="InterPro" id="IPR013430">
    <property type="entry name" value="Toxin_antidote_HigA"/>
</dbReference>
<dbReference type="Pfam" id="PF01381">
    <property type="entry name" value="HTH_3"/>
    <property type="match status" value="1"/>
</dbReference>
<dbReference type="Proteomes" id="UP000654304">
    <property type="component" value="Unassembled WGS sequence"/>
</dbReference>